<organism evidence="2 3">
    <name type="scientific">Panaeolus cyanescens</name>
    <dbReference type="NCBI Taxonomy" id="181874"/>
    <lineage>
        <taxon>Eukaryota</taxon>
        <taxon>Fungi</taxon>
        <taxon>Dikarya</taxon>
        <taxon>Basidiomycota</taxon>
        <taxon>Agaricomycotina</taxon>
        <taxon>Agaricomycetes</taxon>
        <taxon>Agaricomycetidae</taxon>
        <taxon>Agaricales</taxon>
        <taxon>Agaricineae</taxon>
        <taxon>Galeropsidaceae</taxon>
        <taxon>Panaeolus</taxon>
    </lineage>
</organism>
<reference evidence="2 3" key="1">
    <citation type="journal article" date="2018" name="Evol. Lett.">
        <title>Horizontal gene cluster transfer increased hallucinogenic mushroom diversity.</title>
        <authorList>
            <person name="Reynolds H.T."/>
            <person name="Vijayakumar V."/>
            <person name="Gluck-Thaler E."/>
            <person name="Korotkin H.B."/>
            <person name="Matheny P.B."/>
            <person name="Slot J.C."/>
        </authorList>
    </citation>
    <scope>NUCLEOTIDE SEQUENCE [LARGE SCALE GENOMIC DNA]</scope>
    <source>
        <strain evidence="2 3">2629</strain>
    </source>
</reference>
<dbReference type="Proteomes" id="UP000284842">
    <property type="component" value="Unassembled WGS sequence"/>
</dbReference>
<dbReference type="AlphaFoldDB" id="A0A409W9I2"/>
<comment type="caution">
    <text evidence="2">The sequence shown here is derived from an EMBL/GenBank/DDBJ whole genome shotgun (WGS) entry which is preliminary data.</text>
</comment>
<name>A0A409W9I2_9AGAR</name>
<proteinExistence type="predicted"/>
<dbReference type="EMBL" id="NHTK01005696">
    <property type="protein sequence ID" value="PPQ75161.1"/>
    <property type="molecule type" value="Genomic_DNA"/>
</dbReference>
<dbReference type="InParanoid" id="A0A409W9I2"/>
<evidence type="ECO:0000313" key="3">
    <source>
        <dbReference type="Proteomes" id="UP000284842"/>
    </source>
</evidence>
<protein>
    <submittedName>
        <fullName evidence="2">Uncharacterized protein</fullName>
    </submittedName>
</protein>
<gene>
    <name evidence="2" type="ORF">CVT24_007489</name>
</gene>
<evidence type="ECO:0000313" key="2">
    <source>
        <dbReference type="EMBL" id="PPQ75161.1"/>
    </source>
</evidence>
<evidence type="ECO:0000256" key="1">
    <source>
        <dbReference type="SAM" id="MobiDB-lite"/>
    </source>
</evidence>
<sequence>MTQSNQATQVSPDDVSSVLSSATIPSVLSTEASNNCERLVNEYKLGSRGKADTLFKILDVVNSQVAEPNSSFALEAVRSYIDILDNYDRVRGSTSNRDRGTNDDVEFGREGEDEGGGNPTPDERLVEKSKGVKRARSDSSSESTEGGGSGGSEEEDEDYPWVRRETIAPKSRATKRYPAYRPPGICRPPSPVDPT</sequence>
<feature type="region of interest" description="Disordered" evidence="1">
    <location>
        <begin position="90"/>
        <end position="195"/>
    </location>
</feature>
<feature type="compositionally biased region" description="Basic and acidic residues" evidence="1">
    <location>
        <begin position="121"/>
        <end position="139"/>
    </location>
</feature>
<feature type="compositionally biased region" description="Pro residues" evidence="1">
    <location>
        <begin position="185"/>
        <end position="195"/>
    </location>
</feature>
<dbReference type="OrthoDB" id="2355984at2759"/>
<keyword evidence="3" id="KW-1185">Reference proteome</keyword>
<feature type="compositionally biased region" description="Basic and acidic residues" evidence="1">
    <location>
        <begin position="90"/>
        <end position="110"/>
    </location>
</feature>
<accession>A0A409W9I2</accession>